<protein>
    <recommendedName>
        <fullName evidence="10">Exosome complex component RRP45</fullName>
    </recommendedName>
</protein>
<evidence type="ECO:0000313" key="8">
    <source>
        <dbReference type="EMBL" id="CAI2373069.1"/>
    </source>
</evidence>
<name>A0AAD2CW03_EUPCR</name>
<evidence type="ECO:0000256" key="1">
    <source>
        <dbReference type="ARBA" id="ARBA00004123"/>
    </source>
</evidence>
<organism evidence="8 9">
    <name type="scientific">Euplotes crassus</name>
    <dbReference type="NCBI Taxonomy" id="5936"/>
    <lineage>
        <taxon>Eukaryota</taxon>
        <taxon>Sar</taxon>
        <taxon>Alveolata</taxon>
        <taxon>Ciliophora</taxon>
        <taxon>Intramacronucleata</taxon>
        <taxon>Spirotrichea</taxon>
        <taxon>Hypotrichia</taxon>
        <taxon>Euplotida</taxon>
        <taxon>Euplotidae</taxon>
        <taxon>Moneuplotes</taxon>
    </lineage>
</organism>
<dbReference type="GO" id="GO:0071038">
    <property type="term" value="P:TRAMP-dependent tRNA surveillance pathway"/>
    <property type="evidence" value="ECO:0007669"/>
    <property type="project" value="TreeGrafter"/>
</dbReference>
<dbReference type="GO" id="GO:0034476">
    <property type="term" value="P:U5 snRNA 3'-end processing"/>
    <property type="evidence" value="ECO:0007669"/>
    <property type="project" value="TreeGrafter"/>
</dbReference>
<evidence type="ECO:0000256" key="5">
    <source>
        <dbReference type="SAM" id="MobiDB-lite"/>
    </source>
</evidence>
<keyword evidence="9" id="KW-1185">Reference proteome</keyword>
<dbReference type="Pfam" id="PF01138">
    <property type="entry name" value="RNase_PH"/>
    <property type="match status" value="1"/>
</dbReference>
<dbReference type="EMBL" id="CAMPGE010014394">
    <property type="protein sequence ID" value="CAI2373069.1"/>
    <property type="molecule type" value="Genomic_DNA"/>
</dbReference>
<dbReference type="GO" id="GO:0034475">
    <property type="term" value="P:U4 snRNA 3'-end processing"/>
    <property type="evidence" value="ECO:0007669"/>
    <property type="project" value="TreeGrafter"/>
</dbReference>
<dbReference type="GO" id="GO:0000176">
    <property type="term" value="C:nuclear exosome (RNase complex)"/>
    <property type="evidence" value="ECO:0007669"/>
    <property type="project" value="TreeGrafter"/>
</dbReference>
<dbReference type="GO" id="GO:0000177">
    <property type="term" value="C:cytoplasmic exosome (RNase complex)"/>
    <property type="evidence" value="ECO:0007669"/>
    <property type="project" value="TreeGrafter"/>
</dbReference>
<dbReference type="Pfam" id="PF03725">
    <property type="entry name" value="RNase_PH_C"/>
    <property type="match status" value="1"/>
</dbReference>
<evidence type="ECO:0000256" key="2">
    <source>
        <dbReference type="ARBA" id="ARBA00004496"/>
    </source>
</evidence>
<dbReference type="Proteomes" id="UP001295684">
    <property type="component" value="Unassembled WGS sequence"/>
</dbReference>
<comment type="caution">
    <text evidence="8">The sequence shown here is derived from an EMBL/GenBank/DDBJ whole genome shotgun (WGS) entry which is preliminary data.</text>
</comment>
<dbReference type="GO" id="GO:0034473">
    <property type="term" value="P:U1 snRNA 3'-end processing"/>
    <property type="evidence" value="ECO:0007669"/>
    <property type="project" value="TreeGrafter"/>
</dbReference>
<evidence type="ECO:0000313" key="9">
    <source>
        <dbReference type="Proteomes" id="UP001295684"/>
    </source>
</evidence>
<dbReference type="AlphaFoldDB" id="A0AAD2CW03"/>
<dbReference type="GO" id="GO:0071035">
    <property type="term" value="P:nuclear polyadenylation-dependent rRNA catabolic process"/>
    <property type="evidence" value="ECO:0007669"/>
    <property type="project" value="TreeGrafter"/>
</dbReference>
<gene>
    <name evidence="8" type="ORF">ECRASSUSDP1_LOCUS14407</name>
</gene>
<evidence type="ECO:0000256" key="4">
    <source>
        <dbReference type="ARBA" id="ARBA00022490"/>
    </source>
</evidence>
<evidence type="ECO:0008006" key="10">
    <source>
        <dbReference type="Google" id="ProtNLM"/>
    </source>
</evidence>
<dbReference type="InterPro" id="IPR001247">
    <property type="entry name" value="ExoRNase_PH_dom1"/>
</dbReference>
<keyword evidence="4" id="KW-0963">Cytoplasm</keyword>
<dbReference type="PANTHER" id="PTHR11097:SF14">
    <property type="entry name" value="EXOSOME COMPLEX COMPONENT RRP45"/>
    <property type="match status" value="1"/>
</dbReference>
<proteinExistence type="inferred from homology"/>
<comment type="subcellular location">
    <subcellularLocation>
        <location evidence="2">Cytoplasm</location>
    </subcellularLocation>
    <subcellularLocation>
        <location evidence="1">Nucleus</location>
    </subcellularLocation>
</comment>
<dbReference type="GO" id="GO:0071028">
    <property type="term" value="P:nuclear mRNA surveillance"/>
    <property type="evidence" value="ECO:0007669"/>
    <property type="project" value="TreeGrafter"/>
</dbReference>
<dbReference type="Gene3D" id="3.30.230.70">
    <property type="entry name" value="GHMP Kinase, N-terminal domain"/>
    <property type="match status" value="1"/>
</dbReference>
<dbReference type="InterPro" id="IPR020568">
    <property type="entry name" value="Ribosomal_Su5_D2-typ_SF"/>
</dbReference>
<sequence length="384" mass="44020">MFQELSVNETAFLKDTLSADIDLRLDGRNKFEFRDIEVKYGNSTNGLVVLSLGKTQVMAASSKRIVQPQKNKDSDGFYRFNIDFKHLQHFNDNMDVLQEARLELMRLLDKVFITSRAIDTTSLCISKGKYVWAITLEISLINYDGNLIDAVFLAALQCLKTLKLPQVRGKEDSVKILEDKPWKNINVHHMPIPITFYFIDNENNVILDPDLKEEKVTTSRNTIFINVFGDICGIHTQGVLSLSFPTYQECLSIAEKKAKAITLIMREKLKHSEDYMIDNLALDLGELAIDDGEGDAEDATKQKKEFVKTIKKSIKKDFDNEQLDDQLVVDALKRKKVPKLSEDSSKRGTYQVKGKRQFKAKEKNIEDEEDDEEEETVQMKSEFN</sequence>
<accession>A0AAD2CW03</accession>
<dbReference type="SUPFAM" id="SSF54211">
    <property type="entry name" value="Ribosomal protein S5 domain 2-like"/>
    <property type="match status" value="1"/>
</dbReference>
<comment type="similarity">
    <text evidence="3">Belongs to the RNase PH family.</text>
</comment>
<evidence type="ECO:0000259" key="7">
    <source>
        <dbReference type="Pfam" id="PF03725"/>
    </source>
</evidence>
<evidence type="ECO:0000256" key="3">
    <source>
        <dbReference type="ARBA" id="ARBA00006678"/>
    </source>
</evidence>
<dbReference type="InterPro" id="IPR015847">
    <property type="entry name" value="ExoRNase_PH_dom2"/>
</dbReference>
<dbReference type="InterPro" id="IPR036345">
    <property type="entry name" value="ExoRNase_PH_dom2_sf"/>
</dbReference>
<evidence type="ECO:0000259" key="6">
    <source>
        <dbReference type="Pfam" id="PF01138"/>
    </source>
</evidence>
<dbReference type="SUPFAM" id="SSF55666">
    <property type="entry name" value="Ribonuclease PH domain 2-like"/>
    <property type="match status" value="1"/>
</dbReference>
<dbReference type="PANTHER" id="PTHR11097">
    <property type="entry name" value="EXOSOME COMPLEX EXONUCLEASE RIBOSOMAL RNA PROCESSING PROTEIN"/>
    <property type="match status" value="1"/>
</dbReference>
<feature type="domain" description="Exoribonuclease phosphorolytic" evidence="6">
    <location>
        <begin position="32"/>
        <end position="165"/>
    </location>
</feature>
<dbReference type="GO" id="GO:0000467">
    <property type="term" value="P:exonucleolytic trimming to generate mature 3'-end of 5.8S rRNA from tricistronic rRNA transcript (SSU-rRNA, 5.8S rRNA, LSU-rRNA)"/>
    <property type="evidence" value="ECO:0007669"/>
    <property type="project" value="TreeGrafter"/>
</dbReference>
<dbReference type="GO" id="GO:0035925">
    <property type="term" value="F:mRNA 3'-UTR AU-rich region binding"/>
    <property type="evidence" value="ECO:0007669"/>
    <property type="project" value="TreeGrafter"/>
</dbReference>
<dbReference type="InterPro" id="IPR027408">
    <property type="entry name" value="PNPase/RNase_PH_dom_sf"/>
</dbReference>
<feature type="region of interest" description="Disordered" evidence="5">
    <location>
        <begin position="338"/>
        <end position="384"/>
    </location>
</feature>
<reference evidence="8" key="1">
    <citation type="submission" date="2023-07" db="EMBL/GenBank/DDBJ databases">
        <authorList>
            <consortium name="AG Swart"/>
            <person name="Singh M."/>
            <person name="Singh A."/>
            <person name="Seah K."/>
            <person name="Emmerich C."/>
        </authorList>
    </citation>
    <scope>NUCLEOTIDE SEQUENCE</scope>
    <source>
        <strain evidence="8">DP1</strain>
    </source>
</reference>
<feature type="domain" description="Exoribonuclease phosphorolytic" evidence="7">
    <location>
        <begin position="189"/>
        <end position="256"/>
    </location>
</feature>
<dbReference type="InterPro" id="IPR050590">
    <property type="entry name" value="Exosome_comp_Rrp42_subfam"/>
</dbReference>
<dbReference type="GO" id="GO:0016075">
    <property type="term" value="P:rRNA catabolic process"/>
    <property type="evidence" value="ECO:0007669"/>
    <property type="project" value="TreeGrafter"/>
</dbReference>
<feature type="compositionally biased region" description="Acidic residues" evidence="5">
    <location>
        <begin position="365"/>
        <end position="376"/>
    </location>
</feature>